<dbReference type="InterPro" id="IPR019901">
    <property type="entry name" value="Ergot_alkaloid_biosynthesis"/>
</dbReference>
<evidence type="ECO:0000256" key="4">
    <source>
        <dbReference type="ARBA" id="ARBA00023002"/>
    </source>
</evidence>
<evidence type="ECO:0000256" key="1">
    <source>
        <dbReference type="ARBA" id="ARBA00005107"/>
    </source>
</evidence>
<evidence type="ECO:0000313" key="5">
    <source>
        <dbReference type="EMBL" id="GIZ46051.1"/>
    </source>
</evidence>
<evidence type="ECO:0000313" key="6">
    <source>
        <dbReference type="Proteomes" id="UP000825890"/>
    </source>
</evidence>
<accession>A0A9P3FG37</accession>
<sequence length="295" mass="32680">MTILITGSNGKTASELTSMLTPKYPVLIATRSPHKATNHPSVRFDWTDNTTYNNPFEHEQAKNSPISAVYLVGLESDNCGDLVISFVRLAVSQGVRRFVLLSSAEIEEGGPLFGQAHAELHKLGDKGKLEWAVLRPHFFMENFVERGYGGYHWQTIMEQSKIYSAAGKGKKPYISARDIAATAYRALVDEKPHNDDLYITGPESLTYDDIAAMFSEVLGRKIEHVSLTGHELAQTLVKVGGVPEDFAAMLGEIDEKVAKGHHWETTDVVEKVTGRPPRTFKDFVIENKSVFAKSA</sequence>
<dbReference type="Gene3D" id="3.40.50.720">
    <property type="entry name" value="NAD(P)-binding Rossmann-like Domain"/>
    <property type="match status" value="1"/>
</dbReference>
<dbReference type="PANTHER" id="PTHR43162:SF1">
    <property type="entry name" value="PRESTALK A DIFFERENTIATION PROTEIN A"/>
    <property type="match status" value="1"/>
</dbReference>
<dbReference type="SUPFAM" id="SSF51735">
    <property type="entry name" value="NAD(P)-binding Rossmann-fold domains"/>
    <property type="match status" value="1"/>
</dbReference>
<dbReference type="Proteomes" id="UP000825890">
    <property type="component" value="Unassembled WGS sequence"/>
</dbReference>
<dbReference type="GeneID" id="68294766"/>
<dbReference type="OrthoDB" id="419598at2759"/>
<dbReference type="InterPro" id="IPR051604">
    <property type="entry name" value="Ergot_Alk_Oxidoreductase"/>
</dbReference>
<keyword evidence="3" id="KW-0017">Alkaloid metabolism</keyword>
<dbReference type="EMBL" id="BOLY01000006">
    <property type="protein sequence ID" value="GIZ46051.1"/>
    <property type="molecule type" value="Genomic_DNA"/>
</dbReference>
<gene>
    <name evidence="5" type="ORF">CKM354_000919100</name>
</gene>
<keyword evidence="6" id="KW-1185">Reference proteome</keyword>
<name>A0A9P3FG37_9PEZI</name>
<dbReference type="NCBIfam" id="TIGR03649">
    <property type="entry name" value="ergot_EASG"/>
    <property type="match status" value="1"/>
</dbReference>
<comment type="pathway">
    <text evidence="1">Alkaloid biosynthesis; ergot alkaloid biosynthesis.</text>
</comment>
<proteinExistence type="inferred from homology"/>
<comment type="caution">
    <text evidence="5">The sequence shown here is derived from an EMBL/GenBank/DDBJ whole genome shotgun (WGS) entry which is preliminary data.</text>
</comment>
<evidence type="ECO:0000256" key="2">
    <source>
        <dbReference type="ARBA" id="ARBA00005372"/>
    </source>
</evidence>
<dbReference type="Gene3D" id="3.90.25.10">
    <property type="entry name" value="UDP-galactose 4-epimerase, domain 1"/>
    <property type="match status" value="1"/>
</dbReference>
<dbReference type="AlphaFoldDB" id="A0A9P3FG37"/>
<dbReference type="GO" id="GO:0009820">
    <property type="term" value="P:alkaloid metabolic process"/>
    <property type="evidence" value="ECO:0007669"/>
    <property type="project" value="UniProtKB-KW"/>
</dbReference>
<dbReference type="GO" id="GO:0016491">
    <property type="term" value="F:oxidoreductase activity"/>
    <property type="evidence" value="ECO:0007669"/>
    <property type="project" value="UniProtKB-KW"/>
</dbReference>
<organism evidence="5 6">
    <name type="scientific">Cercospora kikuchii</name>
    <dbReference type="NCBI Taxonomy" id="84275"/>
    <lineage>
        <taxon>Eukaryota</taxon>
        <taxon>Fungi</taxon>
        <taxon>Dikarya</taxon>
        <taxon>Ascomycota</taxon>
        <taxon>Pezizomycotina</taxon>
        <taxon>Dothideomycetes</taxon>
        <taxon>Dothideomycetidae</taxon>
        <taxon>Mycosphaerellales</taxon>
        <taxon>Mycosphaerellaceae</taxon>
        <taxon>Cercospora</taxon>
    </lineage>
</organism>
<keyword evidence="4" id="KW-0560">Oxidoreductase</keyword>
<evidence type="ECO:0000256" key="3">
    <source>
        <dbReference type="ARBA" id="ARBA00022589"/>
    </source>
</evidence>
<reference evidence="5 6" key="1">
    <citation type="submission" date="2021-01" db="EMBL/GenBank/DDBJ databases">
        <title>Cercospora kikuchii MAFF 305040 whole genome shotgun sequence.</title>
        <authorList>
            <person name="Kashiwa T."/>
            <person name="Suzuki T."/>
        </authorList>
    </citation>
    <scope>NUCLEOTIDE SEQUENCE [LARGE SCALE GENOMIC DNA]</scope>
    <source>
        <strain evidence="5 6">MAFF 305040</strain>
    </source>
</reference>
<dbReference type="PANTHER" id="PTHR43162">
    <property type="match status" value="1"/>
</dbReference>
<dbReference type="InterPro" id="IPR036291">
    <property type="entry name" value="NAD(P)-bd_dom_sf"/>
</dbReference>
<comment type="similarity">
    <text evidence="2">Belongs to the fgaFS/easG family.</text>
</comment>
<dbReference type="RefSeq" id="XP_044660538.1">
    <property type="nucleotide sequence ID" value="XM_044804603.1"/>
</dbReference>
<protein>
    <submittedName>
        <fullName evidence="5">Uncharacterized protein</fullName>
    </submittedName>
</protein>